<evidence type="ECO:0000313" key="4">
    <source>
        <dbReference type="EMBL" id="MET7015357.1"/>
    </source>
</evidence>
<dbReference type="RefSeq" id="WP_354601816.1">
    <property type="nucleotide sequence ID" value="NZ_JBEWZI010000016.1"/>
</dbReference>
<organism evidence="4 5">
    <name type="scientific">Uliginosibacterium flavum</name>
    <dbReference type="NCBI Taxonomy" id="1396831"/>
    <lineage>
        <taxon>Bacteria</taxon>
        <taxon>Pseudomonadati</taxon>
        <taxon>Pseudomonadota</taxon>
        <taxon>Betaproteobacteria</taxon>
        <taxon>Rhodocyclales</taxon>
        <taxon>Zoogloeaceae</taxon>
        <taxon>Uliginosibacterium</taxon>
    </lineage>
</organism>
<name>A0ABV2TQR9_9RHOO</name>
<evidence type="ECO:0000256" key="1">
    <source>
        <dbReference type="SAM" id="MobiDB-lite"/>
    </source>
</evidence>
<accession>A0ABV2TQR9</accession>
<comment type="caution">
    <text evidence="4">The sequence shown here is derived from an EMBL/GenBank/DDBJ whole genome shotgun (WGS) entry which is preliminary data.</text>
</comment>
<protein>
    <submittedName>
        <fullName evidence="4">DUF4124 domain-containing protein</fullName>
    </submittedName>
</protein>
<feature type="chain" id="PRO_5047340325" evidence="2">
    <location>
        <begin position="25"/>
        <end position="164"/>
    </location>
</feature>
<sequence length="164" mass="17961">MAFKFILKSLAMFAACALPMLASAQVYTWKDANGRTHFADQPPVGTDAKPVRGNIVPPEPEAPRASGSAPSAKASGPRTWEDQDRDYKQRKTEQAEADAKAKKEKDAKAEKDKYCSSLRSNLAALERGGRMSKPNAKGEPDFLSENQMKSEADRIRSQIASDCK</sequence>
<feature type="domain" description="DUF4124" evidence="3">
    <location>
        <begin position="14"/>
        <end position="66"/>
    </location>
</feature>
<dbReference type="InterPro" id="IPR025392">
    <property type="entry name" value="DUF4124"/>
</dbReference>
<evidence type="ECO:0000313" key="5">
    <source>
        <dbReference type="Proteomes" id="UP001549691"/>
    </source>
</evidence>
<gene>
    <name evidence="4" type="ORF">ABXR19_14295</name>
</gene>
<reference evidence="4 5" key="1">
    <citation type="submission" date="2024-07" db="EMBL/GenBank/DDBJ databases">
        <title>Uliginosibacterium flavum JJ3220;KACC:17644.</title>
        <authorList>
            <person name="Kim M.K."/>
        </authorList>
    </citation>
    <scope>NUCLEOTIDE SEQUENCE [LARGE SCALE GENOMIC DNA]</scope>
    <source>
        <strain evidence="4 5">KACC:17644</strain>
    </source>
</reference>
<feature type="compositionally biased region" description="Low complexity" evidence="1">
    <location>
        <begin position="63"/>
        <end position="78"/>
    </location>
</feature>
<feature type="signal peptide" evidence="2">
    <location>
        <begin position="1"/>
        <end position="24"/>
    </location>
</feature>
<dbReference type="EMBL" id="JBEWZI010000016">
    <property type="protein sequence ID" value="MET7015357.1"/>
    <property type="molecule type" value="Genomic_DNA"/>
</dbReference>
<dbReference type="Proteomes" id="UP001549691">
    <property type="component" value="Unassembled WGS sequence"/>
</dbReference>
<evidence type="ECO:0000256" key="2">
    <source>
        <dbReference type="SAM" id="SignalP"/>
    </source>
</evidence>
<keyword evidence="2" id="KW-0732">Signal</keyword>
<keyword evidence="5" id="KW-1185">Reference proteome</keyword>
<dbReference type="Pfam" id="PF13511">
    <property type="entry name" value="DUF4124"/>
    <property type="match status" value="1"/>
</dbReference>
<proteinExistence type="predicted"/>
<evidence type="ECO:0000259" key="3">
    <source>
        <dbReference type="Pfam" id="PF13511"/>
    </source>
</evidence>
<feature type="region of interest" description="Disordered" evidence="1">
    <location>
        <begin position="38"/>
        <end position="164"/>
    </location>
</feature>
<feature type="compositionally biased region" description="Basic and acidic residues" evidence="1">
    <location>
        <begin position="79"/>
        <end position="114"/>
    </location>
</feature>